<protein>
    <submittedName>
        <fullName evidence="2">Uncharacterized protein</fullName>
    </submittedName>
</protein>
<organism evidence="2 3">
    <name type="scientific">Chlamydomonas schloesseri</name>
    <dbReference type="NCBI Taxonomy" id="2026947"/>
    <lineage>
        <taxon>Eukaryota</taxon>
        <taxon>Viridiplantae</taxon>
        <taxon>Chlorophyta</taxon>
        <taxon>core chlorophytes</taxon>
        <taxon>Chlorophyceae</taxon>
        <taxon>CS clade</taxon>
        <taxon>Chlamydomonadales</taxon>
        <taxon>Chlamydomonadaceae</taxon>
        <taxon>Chlamydomonas</taxon>
    </lineage>
</organism>
<accession>A0A835T371</accession>
<keyword evidence="3" id="KW-1185">Reference proteome</keyword>
<comment type="caution">
    <text evidence="2">The sequence shown here is derived from an EMBL/GenBank/DDBJ whole genome shotgun (WGS) entry which is preliminary data.</text>
</comment>
<gene>
    <name evidence="2" type="ORF">HYH02_013585</name>
</gene>
<dbReference type="Proteomes" id="UP000613740">
    <property type="component" value="Unassembled WGS sequence"/>
</dbReference>
<evidence type="ECO:0000256" key="1">
    <source>
        <dbReference type="SAM" id="MobiDB-lite"/>
    </source>
</evidence>
<proteinExistence type="predicted"/>
<dbReference type="EMBL" id="JAEHOD010000077">
    <property type="protein sequence ID" value="KAG2430746.1"/>
    <property type="molecule type" value="Genomic_DNA"/>
</dbReference>
<sequence length="283" mass="30765">MAELKKGARVRLHSLSTSVLNDAVGCIVGPLDGTTGRHPVKLLSPPEAVAAFPSGVKVKPSNLEKVEAPQPQPPPKNRKTGITSHAVTPEEVGRLSDTVGAKGGWRQSIPSADQAEWFVDAYRLRIDDDYAWGGCNLHGLYDPESTAGSITADFLVYCKLAMASGVAPAAPGWDWKACLSKAAALLRYAYEKSDAQERWGPMAGMMLRMLAEQVYGTSCMMGEESPALTAMRQTLGLQEYTPEEAEERLRGLMQTRRELFNDVGGADAWLQLVEGVQKEMNRT</sequence>
<reference evidence="2" key="1">
    <citation type="journal article" date="2020" name="bioRxiv">
        <title>Comparative genomics of Chlamydomonas.</title>
        <authorList>
            <person name="Craig R.J."/>
            <person name="Hasan A.R."/>
            <person name="Ness R.W."/>
            <person name="Keightley P.D."/>
        </authorList>
    </citation>
    <scope>NUCLEOTIDE SEQUENCE</scope>
    <source>
        <strain evidence="2">CCAP 11/173</strain>
    </source>
</reference>
<feature type="region of interest" description="Disordered" evidence="1">
    <location>
        <begin position="60"/>
        <end position="86"/>
    </location>
</feature>
<evidence type="ECO:0000313" key="3">
    <source>
        <dbReference type="Proteomes" id="UP000613740"/>
    </source>
</evidence>
<name>A0A835T371_9CHLO</name>
<evidence type="ECO:0000313" key="2">
    <source>
        <dbReference type="EMBL" id="KAG2430746.1"/>
    </source>
</evidence>
<dbReference type="AlphaFoldDB" id="A0A835T371"/>
<dbReference type="OrthoDB" id="540248at2759"/>